<accession>A0A6A5BEK0</accession>
<dbReference type="SUPFAM" id="SSF57903">
    <property type="entry name" value="FYVE/PHD zinc finger"/>
    <property type="match status" value="1"/>
</dbReference>
<evidence type="ECO:0000313" key="6">
    <source>
        <dbReference type="EMBL" id="KAF0972921.1"/>
    </source>
</evidence>
<organism evidence="6 7">
    <name type="scientific">Naegleria fowleri</name>
    <name type="common">Brain eating amoeba</name>
    <dbReference type="NCBI Taxonomy" id="5763"/>
    <lineage>
        <taxon>Eukaryota</taxon>
        <taxon>Discoba</taxon>
        <taxon>Heterolobosea</taxon>
        <taxon>Tetramitia</taxon>
        <taxon>Eutetramitia</taxon>
        <taxon>Vahlkampfiidae</taxon>
        <taxon>Naegleria</taxon>
    </lineage>
</organism>
<evidence type="ECO:0000313" key="7">
    <source>
        <dbReference type="Proteomes" id="UP000444721"/>
    </source>
</evidence>
<dbReference type="VEuPathDB" id="AmoebaDB:FDP41_008773"/>
<evidence type="ECO:0000256" key="3">
    <source>
        <dbReference type="ARBA" id="ARBA00022833"/>
    </source>
</evidence>
<keyword evidence="2" id="KW-0863">Zinc-finger</keyword>
<evidence type="ECO:0000256" key="4">
    <source>
        <dbReference type="SAM" id="MobiDB-lite"/>
    </source>
</evidence>
<gene>
    <name evidence="6" type="ORF">FDP41_008773</name>
</gene>
<dbReference type="VEuPathDB" id="AmoebaDB:NfTy_010560"/>
<dbReference type="InterPro" id="IPR019787">
    <property type="entry name" value="Znf_PHD-finger"/>
</dbReference>
<feature type="domain" description="PHD-type" evidence="5">
    <location>
        <begin position="77"/>
        <end position="104"/>
    </location>
</feature>
<keyword evidence="3" id="KW-0862">Zinc</keyword>
<dbReference type="EMBL" id="VFQX01000064">
    <property type="protein sequence ID" value="KAF0972921.1"/>
    <property type="molecule type" value="Genomic_DNA"/>
</dbReference>
<dbReference type="RefSeq" id="XP_044557635.1">
    <property type="nucleotide sequence ID" value="XM_044712662.1"/>
</dbReference>
<proteinExistence type="predicted"/>
<dbReference type="GeneID" id="68115991"/>
<name>A0A6A5BEK0_NAEFO</name>
<reference evidence="6 7" key="1">
    <citation type="journal article" date="2019" name="Sci. Rep.">
        <title>Nanopore sequencing improves the draft genome of the human pathogenic amoeba Naegleria fowleri.</title>
        <authorList>
            <person name="Liechti N."/>
            <person name="Schurch N."/>
            <person name="Bruggmann R."/>
            <person name="Wittwer M."/>
        </authorList>
    </citation>
    <scope>NUCLEOTIDE SEQUENCE [LARGE SCALE GENOMIC DNA]</scope>
    <source>
        <strain evidence="6 7">ATCC 30894</strain>
    </source>
</reference>
<feature type="region of interest" description="Disordered" evidence="4">
    <location>
        <begin position="134"/>
        <end position="156"/>
    </location>
</feature>
<keyword evidence="7" id="KW-1185">Reference proteome</keyword>
<comment type="caution">
    <text evidence="6">The sequence shown here is derived from an EMBL/GenBank/DDBJ whole genome shotgun (WGS) entry which is preliminary data.</text>
</comment>
<keyword evidence="1" id="KW-0479">Metal-binding</keyword>
<dbReference type="AlphaFoldDB" id="A0A6A5BEK0"/>
<sequence>MKNHPPQQEEETSFISTTTTESSQNSSTTTTENNLQTSQSEIQQSQTSSDFDEYVCPECKKGFSQYNKYTNIQQLIRNNMIACDICNRWYHLLCCSEQLYNAEQTGNLKERIEFIFRKSVKAISLDENHLKEKDHTDLSDENHLKEKSHHDDEMNEEKAQKIDNFTNHSSSSVVNPNTHSNEILIQSEKENSNFDLEMELRKIETQIQSIPFFICTRCLETRNLYKIVNSIKNSSHEEDNSVRTIPYFRDEIRDPFLFFDKYTIQEEEEQATSSSSTTTRNSSSPTVYYIITKANNEDQIRRFSYCNFLATREDARFISSSKVTFQQMVECSKRNIEHSIEKSLELSNFDDGGITTQDENSQNDGFSSPSPSDTGTTGTPSKFSSNEYQHHLLDIIKEKALESCIRPENEAFILLRVQVNNKQLNAQNDKEESNQTSDLPKNNTCECIGYFTCYFEFLSKTMKKYILTDAHSTFKQLFITPKHRKKGHAQRMVTFFLTLSTLLLDTSKIEGYRYFSSHTSIEYPNYSMCSLLERLNMNIVKKIELGFNWNDLDQIRKRKSLKRKSKEKKDQTLMEEDSEKSSESSSTSDDDSSNFHKRKLKVMNSSEENQDETNIKKRKFQTSSSSRSIEEKKHSSSLRSGISDVEATTCSLILEGEEKNAMNETPPINKKKQGIRYHKREITLLATEHLEKLTEYQNNSKKSIIAFLFKTKLQARHKSLEDGVNNEKNCEEREINTTPTEKAFRLEIFLPLNSFNFDLIDEKEFKVEFM</sequence>
<dbReference type="InterPro" id="IPR013083">
    <property type="entry name" value="Znf_RING/FYVE/PHD"/>
</dbReference>
<dbReference type="VEuPathDB" id="AmoebaDB:NF0095400"/>
<feature type="region of interest" description="Disordered" evidence="4">
    <location>
        <begin position="560"/>
        <end position="641"/>
    </location>
</feature>
<evidence type="ECO:0000256" key="2">
    <source>
        <dbReference type="ARBA" id="ARBA00022771"/>
    </source>
</evidence>
<dbReference type="GO" id="GO:0008270">
    <property type="term" value="F:zinc ion binding"/>
    <property type="evidence" value="ECO:0007669"/>
    <property type="project" value="UniProtKB-KW"/>
</dbReference>
<dbReference type="Pfam" id="PF00628">
    <property type="entry name" value="PHD"/>
    <property type="match status" value="1"/>
</dbReference>
<feature type="compositionally biased region" description="Polar residues" evidence="4">
    <location>
        <begin position="354"/>
        <end position="363"/>
    </location>
</feature>
<feature type="compositionally biased region" description="Low complexity" evidence="4">
    <location>
        <begin position="13"/>
        <end position="49"/>
    </location>
</feature>
<protein>
    <recommendedName>
        <fullName evidence="5">PHD-type domain-containing protein</fullName>
    </recommendedName>
</protein>
<evidence type="ECO:0000259" key="5">
    <source>
        <dbReference type="Pfam" id="PF00628"/>
    </source>
</evidence>
<feature type="compositionally biased region" description="Low complexity" evidence="4">
    <location>
        <begin position="364"/>
        <end position="381"/>
    </location>
</feature>
<evidence type="ECO:0000256" key="1">
    <source>
        <dbReference type="ARBA" id="ARBA00022723"/>
    </source>
</evidence>
<dbReference type="Proteomes" id="UP000444721">
    <property type="component" value="Unassembled WGS sequence"/>
</dbReference>
<dbReference type="InterPro" id="IPR011011">
    <property type="entry name" value="Znf_FYVE_PHD"/>
</dbReference>
<dbReference type="Gene3D" id="3.30.40.10">
    <property type="entry name" value="Zinc/RING finger domain, C3HC4 (zinc finger)"/>
    <property type="match status" value="1"/>
</dbReference>
<dbReference type="OrthoDB" id="10443552at2759"/>
<feature type="region of interest" description="Disordered" evidence="4">
    <location>
        <begin position="347"/>
        <end position="383"/>
    </location>
</feature>
<feature type="region of interest" description="Disordered" evidence="4">
    <location>
        <begin position="1"/>
        <end position="49"/>
    </location>
</feature>